<dbReference type="InterPro" id="IPR058625">
    <property type="entry name" value="MdtA-like_BSH"/>
</dbReference>
<dbReference type="InterPro" id="IPR006143">
    <property type="entry name" value="RND_pump_MFP"/>
</dbReference>
<evidence type="ECO:0000259" key="5">
    <source>
        <dbReference type="Pfam" id="PF25876"/>
    </source>
</evidence>
<evidence type="ECO:0000256" key="1">
    <source>
        <dbReference type="ARBA" id="ARBA00004196"/>
    </source>
</evidence>
<feature type="signal peptide" evidence="4">
    <location>
        <begin position="1"/>
        <end position="27"/>
    </location>
</feature>
<evidence type="ECO:0000259" key="8">
    <source>
        <dbReference type="Pfam" id="PF25967"/>
    </source>
</evidence>
<reference evidence="9 10" key="1">
    <citation type="submission" date="2016-02" db="EMBL/GenBank/DDBJ databases">
        <authorList>
            <person name="Wen L."/>
            <person name="He K."/>
            <person name="Yang H."/>
        </authorList>
    </citation>
    <scope>NUCLEOTIDE SEQUENCE [LARGE SCALE GENOMIC DNA]</scope>
    <source>
        <strain evidence="9 10">TSA40</strain>
    </source>
</reference>
<dbReference type="GO" id="GO:0030313">
    <property type="term" value="C:cell envelope"/>
    <property type="evidence" value="ECO:0007669"/>
    <property type="project" value="UniProtKB-SubCell"/>
</dbReference>
<feature type="chain" id="PRO_5013010456" evidence="4">
    <location>
        <begin position="28"/>
        <end position="407"/>
    </location>
</feature>
<evidence type="ECO:0000256" key="2">
    <source>
        <dbReference type="ARBA" id="ARBA00009477"/>
    </source>
</evidence>
<feature type="domain" description="Multidrug resistance protein MdtA-like C-terminal permuted SH3" evidence="8">
    <location>
        <begin position="310"/>
        <end position="367"/>
    </location>
</feature>
<dbReference type="FunFam" id="2.40.420.20:FF:000001">
    <property type="entry name" value="Efflux RND transporter periplasmic adaptor subunit"/>
    <property type="match status" value="1"/>
</dbReference>
<sequence>MRKNTMRQLPILSAVAASAIAALVLSACGKPNAQELGQQQAGGPPISAAEVIQKSVMETQEFSGRLEAVEHVEVRPRVSGFIASVNFKPGAEVKKGDVLFVIDPRPYEAEASRAEAAALAARAKADLAKVELARAEKLVAEKAIAQREADEKASSVKELDATARAAQAAYEAAKLNLGFTKVHSPINGRVSKAEVTTGNLVDGNVVLTSVVSADPIYASFDGDEQSWLRVGAMARKGTPVTVRIGLANEEGFPHEGKLEFVDNRVDPATGSVRMRAVLKNAGNQLAPGLFARVQLASGNGTGGETTAALINERAIGTDQNRKFVYVVNGEGKAEYRPVKLGPVVDGLRVVREGLQPGEKIVVNGLQRVRPGAPVTAQMVPMDADPSKQPAKAESKADLKADQSQAKS</sequence>
<dbReference type="GO" id="GO:0022857">
    <property type="term" value="F:transmembrane transporter activity"/>
    <property type="evidence" value="ECO:0007669"/>
    <property type="project" value="InterPro"/>
</dbReference>
<dbReference type="GO" id="GO:0005886">
    <property type="term" value="C:plasma membrane"/>
    <property type="evidence" value="ECO:0007669"/>
    <property type="project" value="TreeGrafter"/>
</dbReference>
<keyword evidence="10" id="KW-1185">Reference proteome</keyword>
<protein>
    <submittedName>
        <fullName evidence="9">Efflux transporter periplasmic adaptor subunit</fullName>
    </submittedName>
</protein>
<dbReference type="OrthoDB" id="9783047at2"/>
<accession>A0A254TC04</accession>
<dbReference type="PROSITE" id="PS51257">
    <property type="entry name" value="PROKAR_LIPOPROTEIN"/>
    <property type="match status" value="1"/>
</dbReference>
<dbReference type="AlphaFoldDB" id="A0A254TC04"/>
<dbReference type="Pfam" id="PF25967">
    <property type="entry name" value="RND-MFP_C"/>
    <property type="match status" value="1"/>
</dbReference>
<dbReference type="NCBIfam" id="TIGR01730">
    <property type="entry name" value="RND_mfp"/>
    <property type="match status" value="1"/>
</dbReference>
<dbReference type="Gene3D" id="2.40.420.20">
    <property type="match status" value="1"/>
</dbReference>
<keyword evidence="4" id="KW-0732">Signal</keyword>
<feature type="domain" description="Multidrug resistance protein MdtA-like alpha-helical hairpin" evidence="5">
    <location>
        <begin position="113"/>
        <end position="180"/>
    </location>
</feature>
<dbReference type="Pfam" id="PF25917">
    <property type="entry name" value="BSH_RND"/>
    <property type="match status" value="1"/>
</dbReference>
<evidence type="ECO:0000256" key="4">
    <source>
        <dbReference type="SAM" id="SignalP"/>
    </source>
</evidence>
<feature type="compositionally biased region" description="Basic and acidic residues" evidence="3">
    <location>
        <begin position="390"/>
        <end position="400"/>
    </location>
</feature>
<evidence type="ECO:0000259" key="7">
    <source>
        <dbReference type="Pfam" id="PF25944"/>
    </source>
</evidence>
<feature type="domain" description="Multidrug resistance protein MdtA-like barrel-sandwich hybrid" evidence="6">
    <location>
        <begin position="71"/>
        <end position="205"/>
    </location>
</feature>
<evidence type="ECO:0000259" key="6">
    <source>
        <dbReference type="Pfam" id="PF25917"/>
    </source>
</evidence>
<evidence type="ECO:0000313" key="9">
    <source>
        <dbReference type="EMBL" id="OWW19697.1"/>
    </source>
</evidence>
<dbReference type="PANTHER" id="PTHR30158:SF10">
    <property type="entry name" value="CATION EFFLUX PUMP"/>
    <property type="match status" value="1"/>
</dbReference>
<dbReference type="Gene3D" id="1.10.287.470">
    <property type="entry name" value="Helix hairpin bin"/>
    <property type="match status" value="1"/>
</dbReference>
<dbReference type="Proteomes" id="UP000197535">
    <property type="component" value="Unassembled WGS sequence"/>
</dbReference>
<dbReference type="InterPro" id="IPR058626">
    <property type="entry name" value="MdtA-like_b-barrel"/>
</dbReference>
<comment type="similarity">
    <text evidence="2">Belongs to the membrane fusion protein (MFP) (TC 8.A.1) family.</text>
</comment>
<dbReference type="GO" id="GO:0046677">
    <property type="term" value="P:response to antibiotic"/>
    <property type="evidence" value="ECO:0007669"/>
    <property type="project" value="TreeGrafter"/>
</dbReference>
<gene>
    <name evidence="9" type="ORF">AYR66_09485</name>
</gene>
<organism evidence="9 10">
    <name type="scientific">Noviherbaspirillum denitrificans</name>
    <dbReference type="NCBI Taxonomy" id="1968433"/>
    <lineage>
        <taxon>Bacteria</taxon>
        <taxon>Pseudomonadati</taxon>
        <taxon>Pseudomonadota</taxon>
        <taxon>Betaproteobacteria</taxon>
        <taxon>Burkholderiales</taxon>
        <taxon>Oxalobacteraceae</taxon>
        <taxon>Noviherbaspirillum</taxon>
    </lineage>
</organism>
<dbReference type="InterPro" id="IPR058624">
    <property type="entry name" value="MdtA-like_HH"/>
</dbReference>
<evidence type="ECO:0000313" key="10">
    <source>
        <dbReference type="Proteomes" id="UP000197535"/>
    </source>
</evidence>
<dbReference type="SUPFAM" id="SSF111369">
    <property type="entry name" value="HlyD-like secretion proteins"/>
    <property type="match status" value="1"/>
</dbReference>
<dbReference type="EMBL" id="LSTO01000001">
    <property type="protein sequence ID" value="OWW19697.1"/>
    <property type="molecule type" value="Genomic_DNA"/>
</dbReference>
<dbReference type="InterPro" id="IPR058627">
    <property type="entry name" value="MdtA-like_C"/>
</dbReference>
<feature type="region of interest" description="Disordered" evidence="3">
    <location>
        <begin position="375"/>
        <end position="407"/>
    </location>
</feature>
<dbReference type="Pfam" id="PF25876">
    <property type="entry name" value="HH_MFP_RND"/>
    <property type="match status" value="1"/>
</dbReference>
<dbReference type="Gene3D" id="2.40.50.100">
    <property type="match status" value="1"/>
</dbReference>
<name>A0A254TC04_9BURK</name>
<proteinExistence type="inferred from homology"/>
<comment type="caution">
    <text evidence="9">The sequence shown here is derived from an EMBL/GenBank/DDBJ whole genome shotgun (WGS) entry which is preliminary data.</text>
</comment>
<evidence type="ECO:0000256" key="3">
    <source>
        <dbReference type="SAM" id="MobiDB-lite"/>
    </source>
</evidence>
<dbReference type="PANTHER" id="PTHR30158">
    <property type="entry name" value="ACRA/E-RELATED COMPONENT OF DRUG EFFLUX TRANSPORTER"/>
    <property type="match status" value="1"/>
</dbReference>
<feature type="domain" description="Multidrug resistance protein MdtA-like beta-barrel" evidence="7">
    <location>
        <begin position="215"/>
        <end position="298"/>
    </location>
</feature>
<comment type="subcellular location">
    <subcellularLocation>
        <location evidence="1">Cell envelope</location>
    </subcellularLocation>
</comment>
<dbReference type="Pfam" id="PF25944">
    <property type="entry name" value="Beta-barrel_RND"/>
    <property type="match status" value="1"/>
</dbReference>
<dbReference type="Gene3D" id="2.40.30.170">
    <property type="match status" value="1"/>
</dbReference>